<feature type="compositionally biased region" description="Basic and acidic residues" evidence="1">
    <location>
        <begin position="58"/>
        <end position="90"/>
    </location>
</feature>
<organism evidence="3 4">
    <name type="scientific">Pseudonocardia kongjuensis</name>
    <dbReference type="NCBI Taxonomy" id="102227"/>
    <lineage>
        <taxon>Bacteria</taxon>
        <taxon>Bacillati</taxon>
        <taxon>Actinomycetota</taxon>
        <taxon>Actinomycetes</taxon>
        <taxon>Pseudonocardiales</taxon>
        <taxon>Pseudonocardiaceae</taxon>
        <taxon>Pseudonocardia</taxon>
    </lineage>
</organism>
<feature type="compositionally biased region" description="Gly residues" evidence="1">
    <location>
        <begin position="107"/>
        <end position="157"/>
    </location>
</feature>
<gene>
    <name evidence="3" type="ORF">GCM10009613_00340</name>
</gene>
<keyword evidence="2" id="KW-0472">Membrane</keyword>
<feature type="transmembrane region" description="Helical" evidence="2">
    <location>
        <begin position="204"/>
        <end position="222"/>
    </location>
</feature>
<evidence type="ECO:0000256" key="1">
    <source>
        <dbReference type="SAM" id="MobiDB-lite"/>
    </source>
</evidence>
<reference evidence="3 4" key="1">
    <citation type="journal article" date="2019" name="Int. J. Syst. Evol. Microbiol.">
        <title>The Global Catalogue of Microorganisms (GCM) 10K type strain sequencing project: providing services to taxonomists for standard genome sequencing and annotation.</title>
        <authorList>
            <consortium name="The Broad Institute Genomics Platform"/>
            <consortium name="The Broad Institute Genome Sequencing Center for Infectious Disease"/>
            <person name="Wu L."/>
            <person name="Ma J."/>
        </authorList>
    </citation>
    <scope>NUCLEOTIDE SEQUENCE [LARGE SCALE GENOMIC DNA]</scope>
    <source>
        <strain evidence="3 4">JCM 11896</strain>
    </source>
</reference>
<evidence type="ECO:0000256" key="2">
    <source>
        <dbReference type="SAM" id="Phobius"/>
    </source>
</evidence>
<keyword evidence="2" id="KW-1133">Transmembrane helix</keyword>
<feature type="compositionally biased region" description="Low complexity" evidence="1">
    <location>
        <begin position="45"/>
        <end position="56"/>
    </location>
</feature>
<proteinExistence type="predicted"/>
<evidence type="ECO:0000313" key="4">
    <source>
        <dbReference type="Proteomes" id="UP001501414"/>
    </source>
</evidence>
<comment type="caution">
    <text evidence="3">The sequence shown here is derived from an EMBL/GenBank/DDBJ whole genome shotgun (WGS) entry which is preliminary data.</text>
</comment>
<name>A0ABN1XEU7_9PSEU</name>
<dbReference type="EMBL" id="BAAAJK010000001">
    <property type="protein sequence ID" value="GAA1378741.1"/>
    <property type="molecule type" value="Genomic_DNA"/>
</dbReference>
<feature type="transmembrane region" description="Helical" evidence="2">
    <location>
        <begin position="179"/>
        <end position="198"/>
    </location>
</feature>
<feature type="region of interest" description="Disordered" evidence="1">
    <location>
        <begin position="45"/>
        <end position="157"/>
    </location>
</feature>
<sequence length="281" mass="29082">MRERYVSAPDGMKWVVGRKFLLGPPRYRGFRFGLGGGDRFFEPAARPATGDAAAEEPGAERPRVVRDRPVPDHTVRREPPARYRDVDSHWHRPRRRSTPIIIPTGRSSGGWGGGWGGSGGSVGGGDRGSSGGGNRGGIGGGNRGGSGGGNRGGGGGGAAGGAGALLAGAGGAGAMLVKVLWWVLIAAAIGAALFLAIFVVIPGILLGLQFLLIGVLIAWRAMTGRPWVVEARENRAAPLIHAWEVTGWAESGRVRDEVAEALRRGEEPRPAGAVPVEISGS</sequence>
<accession>A0ABN1XEU7</accession>
<keyword evidence="4" id="KW-1185">Reference proteome</keyword>
<keyword evidence="2" id="KW-0812">Transmembrane</keyword>
<dbReference type="Proteomes" id="UP001501414">
    <property type="component" value="Unassembled WGS sequence"/>
</dbReference>
<protein>
    <submittedName>
        <fullName evidence="3">Uncharacterized protein</fullName>
    </submittedName>
</protein>
<evidence type="ECO:0000313" key="3">
    <source>
        <dbReference type="EMBL" id="GAA1378741.1"/>
    </source>
</evidence>